<reference evidence="2 3" key="1">
    <citation type="journal article" date="2024" name="Science">
        <title>Giant polyketide synthase enzymes in the biosynthesis of giant marine polyether toxins.</title>
        <authorList>
            <person name="Fallon T.R."/>
            <person name="Shende V.V."/>
            <person name="Wierzbicki I.H."/>
            <person name="Pendleton A.L."/>
            <person name="Watervoot N.F."/>
            <person name="Auber R.P."/>
            <person name="Gonzalez D.J."/>
            <person name="Wisecaver J.H."/>
            <person name="Moore B.S."/>
        </authorList>
    </citation>
    <scope>NUCLEOTIDE SEQUENCE [LARGE SCALE GENOMIC DNA]</scope>
    <source>
        <strain evidence="2 3">12B1</strain>
    </source>
</reference>
<gene>
    <name evidence="2" type="ORF">AB1Y20_001933</name>
</gene>
<dbReference type="InterPro" id="IPR000048">
    <property type="entry name" value="IQ_motif_EF-hand-BS"/>
</dbReference>
<keyword evidence="3" id="KW-1185">Reference proteome</keyword>
<comment type="caution">
    <text evidence="2">The sequence shown here is derived from an EMBL/GenBank/DDBJ whole genome shotgun (WGS) entry which is preliminary data.</text>
</comment>
<keyword evidence="1" id="KW-0175">Coiled coil</keyword>
<dbReference type="Proteomes" id="UP001515480">
    <property type="component" value="Unassembled WGS sequence"/>
</dbReference>
<sequence>MSECHFRVIELQRRARAMLCRKYQGEFRSARLAAIVLQAGARRMFARTQLSSLKSASLRLLREYNRQQTVRAKAVLQLQTAARVFSARRKRASLAEERDSRLDLAKRERQAKAQAKEVSRAATRVQSSWRRIQAGRQLCVLQEEAKQKKEIALAARRERAHKAVQRSSAVRLQCMWRSITAVQRLNRLREEAREASVAAARRRARAAEVAAQRLRRAEAAVIIQAAVRGLIDRRSSRLRFMKLAEDRAALLSEARRQMTLRVASTTFLLGTHASTGAAEAAACMAAMRLQARWRALILKRREYAVRESEEKARAAERAAIEQKEAMAAVFSDMEHGDKIKVK</sequence>
<evidence type="ECO:0000313" key="2">
    <source>
        <dbReference type="EMBL" id="KAL1515301.1"/>
    </source>
</evidence>
<dbReference type="PROSITE" id="PS50096">
    <property type="entry name" value="IQ"/>
    <property type="match status" value="3"/>
</dbReference>
<dbReference type="SMART" id="SM00015">
    <property type="entry name" value="IQ"/>
    <property type="match status" value="4"/>
</dbReference>
<dbReference type="Pfam" id="PF00612">
    <property type="entry name" value="IQ"/>
    <property type="match status" value="1"/>
</dbReference>
<proteinExistence type="predicted"/>
<organism evidence="2 3">
    <name type="scientific">Prymnesium parvum</name>
    <name type="common">Toxic golden alga</name>
    <dbReference type="NCBI Taxonomy" id="97485"/>
    <lineage>
        <taxon>Eukaryota</taxon>
        <taxon>Haptista</taxon>
        <taxon>Haptophyta</taxon>
        <taxon>Prymnesiophyceae</taxon>
        <taxon>Prymnesiales</taxon>
        <taxon>Prymnesiaceae</taxon>
        <taxon>Prymnesium</taxon>
    </lineage>
</organism>
<dbReference type="AlphaFoldDB" id="A0AB34J9I7"/>
<evidence type="ECO:0000313" key="3">
    <source>
        <dbReference type="Proteomes" id="UP001515480"/>
    </source>
</evidence>
<name>A0AB34J9I7_PRYPA</name>
<dbReference type="EMBL" id="JBGBPQ010000011">
    <property type="protein sequence ID" value="KAL1515301.1"/>
    <property type="molecule type" value="Genomic_DNA"/>
</dbReference>
<feature type="coiled-coil region" evidence="1">
    <location>
        <begin position="182"/>
        <end position="217"/>
    </location>
</feature>
<accession>A0AB34J9I7</accession>
<protein>
    <submittedName>
        <fullName evidence="2">Uncharacterized protein</fullName>
    </submittedName>
</protein>
<evidence type="ECO:0000256" key="1">
    <source>
        <dbReference type="SAM" id="Coils"/>
    </source>
</evidence>